<dbReference type="EMBL" id="CXWD01000004">
    <property type="protein sequence ID" value="CTQ67265.1"/>
    <property type="molecule type" value="Genomic_DNA"/>
</dbReference>
<dbReference type="STRING" id="388408.LAX5112_01299"/>
<proteinExistence type="predicted"/>
<gene>
    <name evidence="1" type="ORF">LAX5112_01299</name>
</gene>
<organism evidence="1 2">
    <name type="scientific">Roseibium alexandrii</name>
    <dbReference type="NCBI Taxonomy" id="388408"/>
    <lineage>
        <taxon>Bacteria</taxon>
        <taxon>Pseudomonadati</taxon>
        <taxon>Pseudomonadota</taxon>
        <taxon>Alphaproteobacteria</taxon>
        <taxon>Hyphomicrobiales</taxon>
        <taxon>Stappiaceae</taxon>
        <taxon>Roseibium</taxon>
    </lineage>
</organism>
<keyword evidence="2" id="KW-1185">Reference proteome</keyword>
<accession>A0A0M6ZWZ5</accession>
<dbReference type="Proteomes" id="UP000053235">
    <property type="component" value="Unassembled WGS sequence"/>
</dbReference>
<name>A0A0M6ZWZ5_9HYPH</name>
<sequence>MSADWSARGSRCRTAGGQRRNDGALPSVYDWRTGNRTTGPCPLCRKRSLSAARRACGLRRLGENRTCRQLPWNLSLIWYSGLARYGRLGQDLAGELRLRSAARLGWLRQHPGCLKKLGQYRCGPRQRRLPCWLLTGLRLSGRLPGLWQLLLWRLLTRLRARLLRLGRSLRVCLRRWRSCHGLGRRRLRICRSRLGRDRLTGVLRRRGRCRFRSGAVGRQNNSGLLPGAGNRERDIASDRQGRRYAKIDRFGVRRQPDDTARKIGLHLGTQFGARLQGLGGGSTLCICWQRLCADRFHHDTVSRVSLSTRTLTCRVWLLS</sequence>
<evidence type="ECO:0000313" key="1">
    <source>
        <dbReference type="EMBL" id="CTQ67265.1"/>
    </source>
</evidence>
<evidence type="ECO:0000313" key="2">
    <source>
        <dbReference type="Proteomes" id="UP000053235"/>
    </source>
</evidence>
<reference evidence="2" key="1">
    <citation type="submission" date="2015-07" db="EMBL/GenBank/DDBJ databases">
        <authorList>
            <person name="Rodrigo-Torres Lidia"/>
            <person name="Arahal R.David."/>
        </authorList>
    </citation>
    <scope>NUCLEOTIDE SEQUENCE [LARGE SCALE GENOMIC DNA]</scope>
    <source>
        <strain evidence="2">CECT 5112</strain>
    </source>
</reference>
<dbReference type="AlphaFoldDB" id="A0A0M6ZWZ5"/>
<protein>
    <submittedName>
        <fullName evidence="1">Uncharacterized protein</fullName>
    </submittedName>
</protein>